<dbReference type="Pfam" id="PF03747">
    <property type="entry name" value="ADP_ribosyl_GH"/>
    <property type="match status" value="1"/>
</dbReference>
<gene>
    <name evidence="2" type="ORF">DFR42_105302</name>
</gene>
<feature type="binding site" evidence="1">
    <location>
        <position position="254"/>
    </location>
    <ligand>
        <name>Mg(2+)</name>
        <dbReference type="ChEBI" id="CHEBI:18420"/>
        <label>1</label>
    </ligand>
</feature>
<dbReference type="RefSeq" id="WP_110256177.1">
    <property type="nucleotide sequence ID" value="NZ_QJKB01000005.1"/>
</dbReference>
<name>A0A318J4Q1_9BURK</name>
<evidence type="ECO:0000256" key="1">
    <source>
        <dbReference type="PIRSR" id="PIRSR605502-1"/>
    </source>
</evidence>
<comment type="cofactor">
    <cofactor evidence="1">
        <name>Mg(2+)</name>
        <dbReference type="ChEBI" id="CHEBI:18420"/>
    </cofactor>
    <text evidence="1">Binds 2 magnesium ions per subunit.</text>
</comment>
<dbReference type="Gene3D" id="1.10.4080.10">
    <property type="entry name" value="ADP-ribosylation/Crystallin J1"/>
    <property type="match status" value="1"/>
</dbReference>
<dbReference type="AlphaFoldDB" id="A0A318J4Q1"/>
<dbReference type="PANTHER" id="PTHR16222">
    <property type="entry name" value="ADP-RIBOSYLGLYCOHYDROLASE"/>
    <property type="match status" value="1"/>
</dbReference>
<keyword evidence="1" id="KW-0479">Metal-binding</keyword>
<keyword evidence="3" id="KW-1185">Reference proteome</keyword>
<dbReference type="GO" id="GO:0016787">
    <property type="term" value="F:hydrolase activity"/>
    <property type="evidence" value="ECO:0007669"/>
    <property type="project" value="UniProtKB-KW"/>
</dbReference>
<evidence type="ECO:0000313" key="2">
    <source>
        <dbReference type="EMBL" id="PXX42644.1"/>
    </source>
</evidence>
<sequence length="308" mass="32943">MNISLQQRYLGTLAGLACGDAVGTTVEFSARGSFAPVTDMVGRGPFGLLPGEWTDDTSMALCLAESLLSKDGFDAKDQMGRYLNWWKWGYLSSTGLCFDIGNTVRAALSRYASSGEPYCGLEDPATAGNGSLMRLAPVAMFGYPDVAAAIHYAAESSCTTHAAPEAIQCCQLLAALLCRLFGGCSKADLFDTLPFTPTEPKVIAISQASFLSKTRDEIRGSGYSVASLEASLWCFMHTDNFKDAILTATNLGDDADTTAAITGQLAGAYYGIAGIPAEWLERLAMREDILRMAGDLYTRFGSRQLTES</sequence>
<comment type="caution">
    <text evidence="2">The sequence shown here is derived from an EMBL/GenBank/DDBJ whole genome shotgun (WGS) entry which is preliminary data.</text>
</comment>
<feature type="binding site" evidence="1">
    <location>
        <position position="54"/>
    </location>
    <ligand>
        <name>Mg(2+)</name>
        <dbReference type="ChEBI" id="CHEBI:18420"/>
        <label>1</label>
    </ligand>
</feature>
<feature type="binding site" evidence="1">
    <location>
        <position position="55"/>
    </location>
    <ligand>
        <name>Mg(2+)</name>
        <dbReference type="ChEBI" id="CHEBI:18420"/>
        <label>1</label>
    </ligand>
</feature>
<dbReference type="InterPro" id="IPR005502">
    <property type="entry name" value="Ribosyl_crysJ1"/>
</dbReference>
<feature type="binding site" evidence="1">
    <location>
        <position position="256"/>
    </location>
    <ligand>
        <name>Mg(2+)</name>
        <dbReference type="ChEBI" id="CHEBI:18420"/>
        <label>1</label>
    </ligand>
</feature>
<keyword evidence="1" id="KW-0460">Magnesium</keyword>
<dbReference type="GO" id="GO:0046872">
    <property type="term" value="F:metal ion binding"/>
    <property type="evidence" value="ECO:0007669"/>
    <property type="project" value="UniProtKB-KW"/>
</dbReference>
<feature type="binding site" evidence="1">
    <location>
        <position position="56"/>
    </location>
    <ligand>
        <name>Mg(2+)</name>
        <dbReference type="ChEBI" id="CHEBI:18420"/>
        <label>1</label>
    </ligand>
</feature>
<feature type="binding site" evidence="1">
    <location>
        <position position="257"/>
    </location>
    <ligand>
        <name>Mg(2+)</name>
        <dbReference type="ChEBI" id="CHEBI:18420"/>
        <label>1</label>
    </ligand>
</feature>
<evidence type="ECO:0000313" key="3">
    <source>
        <dbReference type="Proteomes" id="UP000247792"/>
    </source>
</evidence>
<dbReference type="InterPro" id="IPR050792">
    <property type="entry name" value="ADP-ribosylglycohydrolase"/>
</dbReference>
<organism evidence="2 3">
    <name type="scientific">Undibacterium pigrum</name>
    <dbReference type="NCBI Taxonomy" id="401470"/>
    <lineage>
        <taxon>Bacteria</taxon>
        <taxon>Pseudomonadati</taxon>
        <taxon>Pseudomonadota</taxon>
        <taxon>Betaproteobacteria</taxon>
        <taxon>Burkholderiales</taxon>
        <taxon>Oxalobacteraceae</taxon>
        <taxon>Undibacterium</taxon>
    </lineage>
</organism>
<dbReference type="PANTHER" id="PTHR16222:SF12">
    <property type="entry name" value="ADP-RIBOSYLGLYCOHYDROLASE-RELATED"/>
    <property type="match status" value="1"/>
</dbReference>
<dbReference type="SUPFAM" id="SSF101478">
    <property type="entry name" value="ADP-ribosylglycohydrolase"/>
    <property type="match status" value="1"/>
</dbReference>
<dbReference type="OrthoDB" id="9798107at2"/>
<reference evidence="2 3" key="1">
    <citation type="submission" date="2018-05" db="EMBL/GenBank/DDBJ databases">
        <title>Genomic Encyclopedia of Type Strains, Phase IV (KMG-IV): sequencing the most valuable type-strain genomes for metagenomic binning, comparative biology and taxonomic classification.</title>
        <authorList>
            <person name="Goeker M."/>
        </authorList>
    </citation>
    <scope>NUCLEOTIDE SEQUENCE [LARGE SCALE GENOMIC DNA]</scope>
    <source>
        <strain evidence="2 3">DSM 19792</strain>
    </source>
</reference>
<dbReference type="Proteomes" id="UP000247792">
    <property type="component" value="Unassembled WGS sequence"/>
</dbReference>
<proteinExistence type="predicted"/>
<dbReference type="EMBL" id="QJKB01000005">
    <property type="protein sequence ID" value="PXX42644.1"/>
    <property type="molecule type" value="Genomic_DNA"/>
</dbReference>
<accession>A0A318J4Q1</accession>
<keyword evidence="2" id="KW-0378">Hydrolase</keyword>
<dbReference type="InterPro" id="IPR036705">
    <property type="entry name" value="Ribosyl_crysJ1_sf"/>
</dbReference>
<protein>
    <submittedName>
        <fullName evidence="2">ADP-ribosyl-[dinitrogen reductase] hydrolase</fullName>
    </submittedName>
</protein>